<evidence type="ECO:0000313" key="3">
    <source>
        <dbReference type="EMBL" id="KIL20595.1"/>
    </source>
</evidence>
<dbReference type="InterPro" id="IPR003615">
    <property type="entry name" value="HNH_nuc"/>
</dbReference>
<dbReference type="Pfam" id="PF20277">
    <property type="entry name" value="CTD11"/>
    <property type="match status" value="1"/>
</dbReference>
<comment type="caution">
    <text evidence="3">The sequence shown here is derived from an EMBL/GenBank/DDBJ whole genome shotgun (WGS) entry which is preliminary data.</text>
</comment>
<dbReference type="Pfam" id="PF13391">
    <property type="entry name" value="HNH_2"/>
    <property type="match status" value="1"/>
</dbReference>
<organism evidence="3 4">
    <name type="scientific">Bacillus pumilus</name>
    <name type="common">Bacillus mesentericus</name>
    <dbReference type="NCBI Taxonomy" id="1408"/>
    <lineage>
        <taxon>Bacteria</taxon>
        <taxon>Bacillati</taxon>
        <taxon>Bacillota</taxon>
        <taxon>Bacilli</taxon>
        <taxon>Bacillales</taxon>
        <taxon>Bacillaceae</taxon>
        <taxon>Bacillus</taxon>
    </lineage>
</organism>
<evidence type="ECO:0000259" key="1">
    <source>
        <dbReference type="Pfam" id="PF13391"/>
    </source>
</evidence>
<evidence type="ECO:0008006" key="5">
    <source>
        <dbReference type="Google" id="ProtNLM"/>
    </source>
</evidence>
<reference evidence="3 4" key="1">
    <citation type="submission" date="2014-12" db="EMBL/GenBank/DDBJ databases">
        <title>Draft Genome Sequences of Five Spore-Forming Food Isolates of Bacillus pumilus.</title>
        <authorList>
            <person name="de Jong A."/>
            <person name="van Heel A.J."/>
            <person name="Montalban-Lopez M."/>
            <person name="Krawczyk A.O."/>
            <person name="Berendsen E.M."/>
            <person name="Wells-Bennik M."/>
            <person name="Kuipers O.P."/>
        </authorList>
    </citation>
    <scope>NUCLEOTIDE SEQUENCE [LARGE SCALE GENOMIC DNA]</scope>
    <source>
        <strain evidence="3 4">B4127</strain>
    </source>
</reference>
<feature type="domain" description="HNH nuclease" evidence="1">
    <location>
        <begin position="41"/>
        <end position="90"/>
    </location>
</feature>
<protein>
    <recommendedName>
        <fullName evidence="5">HNH endonuclease</fullName>
    </recommendedName>
</protein>
<gene>
    <name evidence="3" type="ORF">B4127_2879</name>
</gene>
<dbReference type="Proteomes" id="UP000031978">
    <property type="component" value="Unassembled WGS sequence"/>
</dbReference>
<name>A0AB34QVP2_BACPU</name>
<accession>A0AB34QVP2</accession>
<evidence type="ECO:0000259" key="2">
    <source>
        <dbReference type="Pfam" id="PF20277"/>
    </source>
</evidence>
<proteinExistence type="predicted"/>
<dbReference type="AlphaFoldDB" id="A0AB34QVP2"/>
<sequence length="252" mass="29795">MPERRNLTPQENAILLAEVGSLCPIDAKTLTYEKKGRQYKSWEGAHIYPLNPTEEEIELLKDEERIHEDVNNIRNFIALCKECHTRYDNPRTVEEYRQLLSIKKNILSKKETRSKYADYQIEKEIKEVIKSLVEESDEELYTPLNYDALQLDIKADDTLSRMTKNRIRHEITENYIYIRQLFKEMDSQYPRKFKSIASQVRSFHDNMSVTEPSQEVMYDLLTEWLYKKTGNISKGACAIIISFFIQNCEVFS</sequence>
<dbReference type="RefSeq" id="WP_044139964.1">
    <property type="nucleotide sequence ID" value="NZ_JAHHYF010000008.1"/>
</dbReference>
<dbReference type="InterPro" id="IPR046921">
    <property type="entry name" value="ABC-3C_CTD11"/>
</dbReference>
<evidence type="ECO:0000313" key="4">
    <source>
        <dbReference type="Proteomes" id="UP000031978"/>
    </source>
</evidence>
<feature type="domain" description="ABC-three component systems C-terminal" evidence="2">
    <location>
        <begin position="114"/>
        <end position="251"/>
    </location>
</feature>
<dbReference type="EMBL" id="JXCL01000013">
    <property type="protein sequence ID" value="KIL20595.1"/>
    <property type="molecule type" value="Genomic_DNA"/>
</dbReference>